<dbReference type="AlphaFoldDB" id="A0A420ESI6"/>
<proteinExistence type="predicted"/>
<comment type="caution">
    <text evidence="1">The sequence shown here is derived from an EMBL/GenBank/DDBJ whole genome shotgun (WGS) entry which is preliminary data.</text>
</comment>
<dbReference type="OrthoDB" id="9811121at2"/>
<dbReference type="RefSeq" id="WP_120332033.1">
    <property type="nucleotide sequence ID" value="NZ_RAQQ01000039.1"/>
</dbReference>
<name>A0A420ESI6_9ACTN</name>
<organism evidence="1 2">
    <name type="scientific">Micromonospora globbae</name>
    <dbReference type="NCBI Taxonomy" id="1894969"/>
    <lineage>
        <taxon>Bacteria</taxon>
        <taxon>Bacillati</taxon>
        <taxon>Actinomycetota</taxon>
        <taxon>Actinomycetes</taxon>
        <taxon>Micromonosporales</taxon>
        <taxon>Micromonosporaceae</taxon>
        <taxon>Micromonospora</taxon>
    </lineage>
</organism>
<gene>
    <name evidence="1" type="ORF">D7I43_30525</name>
</gene>
<dbReference type="Proteomes" id="UP000285744">
    <property type="component" value="Unassembled WGS sequence"/>
</dbReference>
<reference evidence="1 2" key="1">
    <citation type="journal article" date="2018" name="Int. J. Syst. Evol. Microbiol.">
        <title>Micromonospora globbae sp. nov., an endophytic actinomycete isolated from roots of Globba winitii C. H. Wright.</title>
        <authorList>
            <person name="Kuncharoen N."/>
            <person name="Pittayakhajonwut P."/>
            <person name="Tanasupawat S."/>
        </authorList>
    </citation>
    <scope>NUCLEOTIDE SEQUENCE [LARGE SCALE GENOMIC DNA]</scope>
    <source>
        <strain evidence="1 2">WPS1-2</strain>
    </source>
</reference>
<sequence>MDSAGEKLHFSTFSHDPIFDVIACGHAATTNQWISVSVPAQCSTAMPSEVIGPHGAWLTRCSTAGSTDLTCVTLDRNAPDLRIALYAARPWRATARDGAIYQRRRVDAPRSRDRTVG</sequence>
<dbReference type="EMBL" id="RAQQ01000039">
    <property type="protein sequence ID" value="RKF23620.1"/>
    <property type="molecule type" value="Genomic_DNA"/>
</dbReference>
<evidence type="ECO:0000313" key="1">
    <source>
        <dbReference type="EMBL" id="RKF23620.1"/>
    </source>
</evidence>
<protein>
    <submittedName>
        <fullName evidence="1">Uncharacterized protein</fullName>
    </submittedName>
</protein>
<accession>A0A420ESI6</accession>
<evidence type="ECO:0000313" key="2">
    <source>
        <dbReference type="Proteomes" id="UP000285744"/>
    </source>
</evidence>